<gene>
    <name evidence="2" type="ORF">Tci_535036</name>
</gene>
<dbReference type="EMBL" id="BKCJ010302869">
    <property type="protein sequence ID" value="GEZ63063.1"/>
    <property type="molecule type" value="Genomic_DNA"/>
</dbReference>
<organism evidence="2">
    <name type="scientific">Tanacetum cinerariifolium</name>
    <name type="common">Dalmatian daisy</name>
    <name type="synonym">Chrysanthemum cinerariifolium</name>
    <dbReference type="NCBI Taxonomy" id="118510"/>
    <lineage>
        <taxon>Eukaryota</taxon>
        <taxon>Viridiplantae</taxon>
        <taxon>Streptophyta</taxon>
        <taxon>Embryophyta</taxon>
        <taxon>Tracheophyta</taxon>
        <taxon>Spermatophyta</taxon>
        <taxon>Magnoliopsida</taxon>
        <taxon>eudicotyledons</taxon>
        <taxon>Gunneridae</taxon>
        <taxon>Pentapetalae</taxon>
        <taxon>asterids</taxon>
        <taxon>campanulids</taxon>
        <taxon>Asterales</taxon>
        <taxon>Asteraceae</taxon>
        <taxon>Asteroideae</taxon>
        <taxon>Anthemideae</taxon>
        <taxon>Anthemidinae</taxon>
        <taxon>Tanacetum</taxon>
    </lineage>
</organism>
<feature type="region of interest" description="Disordered" evidence="1">
    <location>
        <begin position="128"/>
        <end position="153"/>
    </location>
</feature>
<feature type="compositionally biased region" description="Basic residues" evidence="1">
    <location>
        <begin position="244"/>
        <end position="253"/>
    </location>
</feature>
<evidence type="ECO:0000313" key="2">
    <source>
        <dbReference type="EMBL" id="GEZ63063.1"/>
    </source>
</evidence>
<sequence>AHYGYNCLPKVSIIPDPEPFNNQTVDELPQTLPSFDPKCYSEDGNSCWELNDQALAQVDSRLVKYKEREVKYIEKIRTLEFYNEDRAKCIEILKKKLETLKLENDGVDGKLAGLLKASKDLDNLIESQRPSPTVESTSGDDQNKNSFASKNGESTDSILSKFAVKFVKATERSTTNKVETVKKPSVRYVELYRKPSKKPNVRGNQRNWNNLKSHQLGPNFVMKKKACFNCGDFNHLAYDYRKRVKRGTSRSHNKTHESFTPRHAAHRPYRPPVTPVRTDMNGARPNRTTFNKQAHSYANRPFQRTSVVRPQYRAPWVPTVNRNFPPVNIKLPTGNSNASTVCCCCSRHINTTRPKAVINRRNWVNDVKASACWVWKPVKSNSASIILKRYDYVDVRGRSRDPHEAHQCQPMNEDYYHEQNSCYDPNSFEQAAKARYWKIPVCYDDYDDDEDYTIAITPKEPNNSLNMGNEHLDTVPAMKSDEFIKSSVENLVPNPSESEGEHECDVTACEDFTTFSNILFDADYNFSSSDDQSFSDKDNSKEIYSNPLFDEEIISIKIDPHHFNAESDLIESLFNHDSLIISSSSKIDSLLNEFVGELTLLKSIPPRIDETDCNPEEEIRLIKRLLYDNSSPCPSKEFISKNSNAAIESFSPSPIPIEDSDSLMEEIDLSFTPDDPMPSRIEEDDYDFEIDILILKELLSNDSLSLPKNESFHFDIPSSSCPPAKPPDGNSGILNVRVMGDISKHNVPLPRLMLTLVPNQEKSPNLISHQGHEAFQPSTTCPMMIYERNIHILDVPFLHLYPP</sequence>
<evidence type="ECO:0008006" key="3">
    <source>
        <dbReference type="Google" id="ProtNLM"/>
    </source>
</evidence>
<feature type="region of interest" description="Disordered" evidence="1">
    <location>
        <begin position="244"/>
        <end position="284"/>
    </location>
</feature>
<dbReference type="AlphaFoldDB" id="A0A699IKK0"/>
<accession>A0A699IKK0</accession>
<proteinExistence type="predicted"/>
<reference evidence="2" key="1">
    <citation type="journal article" date="2019" name="Sci. Rep.">
        <title>Draft genome of Tanacetum cinerariifolium, the natural source of mosquito coil.</title>
        <authorList>
            <person name="Yamashiro T."/>
            <person name="Shiraishi A."/>
            <person name="Satake H."/>
            <person name="Nakayama K."/>
        </authorList>
    </citation>
    <scope>NUCLEOTIDE SEQUENCE</scope>
</reference>
<feature type="non-terminal residue" evidence="2">
    <location>
        <position position="1"/>
    </location>
</feature>
<name>A0A699IKK0_TANCI</name>
<protein>
    <recommendedName>
        <fullName evidence="3">Ubiquitin hydrolase</fullName>
    </recommendedName>
</protein>
<evidence type="ECO:0000256" key="1">
    <source>
        <dbReference type="SAM" id="MobiDB-lite"/>
    </source>
</evidence>
<comment type="caution">
    <text evidence="2">The sequence shown here is derived from an EMBL/GenBank/DDBJ whole genome shotgun (WGS) entry which is preliminary data.</text>
</comment>